<evidence type="ECO:0000313" key="2">
    <source>
        <dbReference type="EMBL" id="MCP1336428.1"/>
    </source>
</evidence>
<proteinExistence type="predicted"/>
<dbReference type="PANTHER" id="PTHR34215">
    <property type="entry name" value="BLL0784 PROTEIN"/>
    <property type="match status" value="1"/>
</dbReference>
<protein>
    <submittedName>
        <fullName evidence="2">RNA-binding protein</fullName>
    </submittedName>
</protein>
<comment type="caution">
    <text evidence="2">The sequence shown here is derived from an EMBL/GenBank/DDBJ whole genome shotgun (WGS) entry which is preliminary data.</text>
</comment>
<dbReference type="Pfam" id="PF04296">
    <property type="entry name" value="YlxR"/>
    <property type="match status" value="1"/>
</dbReference>
<dbReference type="SUPFAM" id="SSF55315">
    <property type="entry name" value="L30e-like"/>
    <property type="match status" value="1"/>
</dbReference>
<evidence type="ECO:0000313" key="3">
    <source>
        <dbReference type="Proteomes" id="UP001055804"/>
    </source>
</evidence>
<dbReference type="NCBIfam" id="NF006622">
    <property type="entry name" value="PRK09190.1"/>
    <property type="match status" value="1"/>
</dbReference>
<dbReference type="InterPro" id="IPR035931">
    <property type="entry name" value="YlxR-like_sf"/>
</dbReference>
<dbReference type="EMBL" id="JAMZFT010000002">
    <property type="protein sequence ID" value="MCP1336428.1"/>
    <property type="molecule type" value="Genomic_DNA"/>
</dbReference>
<sequence length="217" mass="22461">MTAGSTTRAARRAAMFGGGGEEAGTFRRCIATGETRPKAEMIRFVAGPDGTVVPDLAGKLPGRGLWVTATREAVGQAVKRKAFARAAKAQVLAQPDLADLCARLLRERCLALLGQARGAGLVTAGAELVSALLSGPQAGRVALVFHAADGAEDGLRKIAGKARGVPLLRVFTAEELGLALGRESVVHAALIRGGLTDRLLTEARRYAGFTAPAPEGR</sequence>
<dbReference type="PANTHER" id="PTHR34215:SF1">
    <property type="entry name" value="YLXR DOMAIN-CONTAINING PROTEIN"/>
    <property type="match status" value="1"/>
</dbReference>
<dbReference type="InterPro" id="IPR029064">
    <property type="entry name" value="Ribosomal_eL30-like_sf"/>
</dbReference>
<dbReference type="Gene3D" id="3.30.1330.30">
    <property type="match status" value="1"/>
</dbReference>
<dbReference type="RefSeq" id="WP_269332387.1">
    <property type="nucleotide sequence ID" value="NZ_JAMZFT010000002.1"/>
</dbReference>
<name>A0A9J6P965_9PROT</name>
<keyword evidence="3" id="KW-1185">Reference proteome</keyword>
<dbReference type="InterPro" id="IPR007393">
    <property type="entry name" value="YlxR_dom"/>
</dbReference>
<accession>A0A9J6P965</accession>
<dbReference type="Proteomes" id="UP001055804">
    <property type="component" value="Unassembled WGS sequence"/>
</dbReference>
<dbReference type="InterPro" id="IPR037465">
    <property type="entry name" value="YlxR"/>
</dbReference>
<feature type="domain" description="YlxR" evidence="1">
    <location>
        <begin position="27"/>
        <end position="92"/>
    </location>
</feature>
<dbReference type="AlphaFoldDB" id="A0A9J6P965"/>
<organism evidence="2 3">
    <name type="scientific">Futiania mangrovi</name>
    <dbReference type="NCBI Taxonomy" id="2959716"/>
    <lineage>
        <taxon>Bacteria</taxon>
        <taxon>Pseudomonadati</taxon>
        <taxon>Pseudomonadota</taxon>
        <taxon>Alphaproteobacteria</taxon>
        <taxon>Futianiales</taxon>
        <taxon>Futianiaceae</taxon>
        <taxon>Futiania</taxon>
    </lineage>
</organism>
<gene>
    <name evidence="2" type="ORF">NJQ99_08425</name>
</gene>
<reference evidence="2" key="1">
    <citation type="submission" date="2022-06" db="EMBL/GenBank/DDBJ databases">
        <title>Isolation and Genomics of Futiania mangrovii gen. nov., sp. nov., a Rare and Metabolically-versatile member in the Class Alphaproteobacteria.</title>
        <authorList>
            <person name="Liu L."/>
            <person name="Huang W.-C."/>
            <person name="Pan J."/>
            <person name="Li J."/>
            <person name="Huang Y."/>
            <person name="Du H."/>
            <person name="Liu Y."/>
            <person name="Li M."/>
        </authorList>
    </citation>
    <scope>NUCLEOTIDE SEQUENCE</scope>
    <source>
        <strain evidence="2">FT118</strain>
    </source>
</reference>
<dbReference type="Gene3D" id="3.30.1230.10">
    <property type="entry name" value="YlxR-like"/>
    <property type="match status" value="1"/>
</dbReference>
<dbReference type="SUPFAM" id="SSF64376">
    <property type="entry name" value="YlxR-like"/>
    <property type="match status" value="1"/>
</dbReference>
<evidence type="ECO:0000259" key="1">
    <source>
        <dbReference type="Pfam" id="PF04296"/>
    </source>
</evidence>